<dbReference type="PANTHER" id="PTHR34849:SF3">
    <property type="entry name" value="SSR2962 PROTEIN"/>
    <property type="match status" value="1"/>
</dbReference>
<dbReference type="KEGG" id="rmr:Rmar_0293"/>
<proteinExistence type="predicted"/>
<dbReference type="InterPro" id="IPR007367">
    <property type="entry name" value="DUF433"/>
</dbReference>
<dbReference type="PANTHER" id="PTHR34849">
    <property type="entry name" value="SSL5025 PROTEIN"/>
    <property type="match status" value="1"/>
</dbReference>
<dbReference type="AlphaFoldDB" id="D0MDK5"/>
<organism evidence="1 2">
    <name type="scientific">Rhodothermus marinus (strain ATCC 43812 / DSM 4252 / R-10)</name>
    <name type="common">Rhodothermus obamensis</name>
    <dbReference type="NCBI Taxonomy" id="518766"/>
    <lineage>
        <taxon>Bacteria</taxon>
        <taxon>Pseudomonadati</taxon>
        <taxon>Rhodothermota</taxon>
        <taxon>Rhodothermia</taxon>
        <taxon>Rhodothermales</taxon>
        <taxon>Rhodothermaceae</taxon>
        <taxon>Rhodothermus</taxon>
    </lineage>
</organism>
<dbReference type="InterPro" id="IPR009057">
    <property type="entry name" value="Homeodomain-like_sf"/>
</dbReference>
<accession>D0MDK5</accession>
<dbReference type="SUPFAM" id="SSF46689">
    <property type="entry name" value="Homeodomain-like"/>
    <property type="match status" value="1"/>
</dbReference>
<dbReference type="HOGENOM" id="CLU_126005_2_1_10"/>
<name>D0MDK5_RHOM4</name>
<dbReference type="eggNOG" id="COG2442">
    <property type="taxonomic scope" value="Bacteria"/>
</dbReference>
<protein>
    <recommendedName>
        <fullName evidence="3">Antitoxin</fullName>
    </recommendedName>
</protein>
<dbReference type="Proteomes" id="UP000002221">
    <property type="component" value="Chromosome"/>
</dbReference>
<dbReference type="RefSeq" id="WP_012842810.1">
    <property type="nucleotide sequence ID" value="NC_013501.1"/>
</dbReference>
<dbReference type="OrthoDB" id="9809515at2"/>
<dbReference type="Pfam" id="PF04255">
    <property type="entry name" value="DUF433"/>
    <property type="match status" value="1"/>
</dbReference>
<gene>
    <name evidence="1" type="ordered locus">Rmar_0293</name>
</gene>
<reference evidence="1 2" key="1">
    <citation type="journal article" date="2009" name="Stand. Genomic Sci.">
        <title>Complete genome sequence of Rhodothermus marinus type strain (R-10).</title>
        <authorList>
            <person name="Nolan M."/>
            <person name="Tindall B.J."/>
            <person name="Pomrenke H."/>
            <person name="Lapidus A."/>
            <person name="Copeland A."/>
            <person name="Glavina Del Rio T."/>
            <person name="Lucas S."/>
            <person name="Chen F."/>
            <person name="Tice H."/>
            <person name="Cheng J.F."/>
            <person name="Saunders E."/>
            <person name="Han C."/>
            <person name="Bruce D."/>
            <person name="Goodwin L."/>
            <person name="Chain P."/>
            <person name="Pitluck S."/>
            <person name="Ovchinikova G."/>
            <person name="Pati A."/>
            <person name="Ivanova N."/>
            <person name="Mavromatis K."/>
            <person name="Chen A."/>
            <person name="Palaniappan K."/>
            <person name="Land M."/>
            <person name="Hauser L."/>
            <person name="Chang Y.J."/>
            <person name="Jeffries C.D."/>
            <person name="Brettin T."/>
            <person name="Goker M."/>
            <person name="Bristow J."/>
            <person name="Eisen J.A."/>
            <person name="Markowitz V."/>
            <person name="Hugenholtz P."/>
            <person name="Kyrpides N.C."/>
            <person name="Klenk H.P."/>
            <person name="Detter J.C."/>
        </authorList>
    </citation>
    <scope>NUCLEOTIDE SEQUENCE [LARGE SCALE GENOMIC DNA]</scope>
    <source>
        <strain evidence="2">ATCC 43812 / DSM 4252 / R-10</strain>
    </source>
</reference>
<keyword evidence="2" id="KW-1185">Reference proteome</keyword>
<dbReference type="STRING" id="518766.Rmar_0293"/>
<dbReference type="EMBL" id="CP001807">
    <property type="protein sequence ID" value="ACY47198.1"/>
    <property type="molecule type" value="Genomic_DNA"/>
</dbReference>
<evidence type="ECO:0000313" key="2">
    <source>
        <dbReference type="Proteomes" id="UP000002221"/>
    </source>
</evidence>
<dbReference type="Gene3D" id="1.10.10.10">
    <property type="entry name" value="Winged helix-like DNA-binding domain superfamily/Winged helix DNA-binding domain"/>
    <property type="match status" value="1"/>
</dbReference>
<evidence type="ECO:0008006" key="3">
    <source>
        <dbReference type="Google" id="ProtNLM"/>
    </source>
</evidence>
<evidence type="ECO:0000313" key="1">
    <source>
        <dbReference type="EMBL" id="ACY47198.1"/>
    </source>
</evidence>
<sequence length="78" mass="8809">MEKPEVLWTRIEVNPRIMLGKPVIRGTRIPVELILRKLSEGATEEMLLEAYPHLTREDIRAALAFAAALLANEESLTL</sequence>
<dbReference type="InterPro" id="IPR036388">
    <property type="entry name" value="WH-like_DNA-bd_sf"/>
</dbReference>